<dbReference type="NCBIfam" id="TIGR00762">
    <property type="entry name" value="DegV"/>
    <property type="match status" value="1"/>
</dbReference>
<dbReference type="GO" id="GO:0008289">
    <property type="term" value="F:lipid binding"/>
    <property type="evidence" value="ECO:0007669"/>
    <property type="project" value="UniProtKB-KW"/>
</dbReference>
<gene>
    <name evidence="2" type="ORF">JF887_05615</name>
</gene>
<sequence>MSSVHLVADSTCDIPEAQAARLGLAIVPLKVIIGEEVFADGVDIDPATLYSRMRTSNVVPRTSQPTPAEFEAAFCRVGVEGNSIVCTTISSGMSGTHGSAAAARAALPFQDIRLIDTRTVGPGHQQVVEALLASAAAGAGTAELEQRAAGIRSTQRLVFTVESLEYLRRGGRIGGARALLGSMLNIKPILEVREGTVQPLDRVRTFPRALDRLLEELQASTAEWAGRAEVLVTHADMADAATEIARRAGEIVGEAVRLIDVGPVIGCHGGPGAIGLSFYKP</sequence>
<name>A0A934KJH1_9BACT</name>
<proteinExistence type="predicted"/>
<dbReference type="Proteomes" id="UP000614410">
    <property type="component" value="Unassembled WGS sequence"/>
</dbReference>
<dbReference type="SUPFAM" id="SSF82549">
    <property type="entry name" value="DAK1/DegV-like"/>
    <property type="match status" value="1"/>
</dbReference>
<dbReference type="PANTHER" id="PTHR33434">
    <property type="entry name" value="DEGV DOMAIN-CONTAINING PROTEIN DR_1986-RELATED"/>
    <property type="match status" value="1"/>
</dbReference>
<protein>
    <submittedName>
        <fullName evidence="2">DegV family protein</fullName>
    </submittedName>
</protein>
<evidence type="ECO:0000256" key="1">
    <source>
        <dbReference type="ARBA" id="ARBA00023121"/>
    </source>
</evidence>
<evidence type="ECO:0000313" key="3">
    <source>
        <dbReference type="Proteomes" id="UP000614410"/>
    </source>
</evidence>
<dbReference type="Gene3D" id="3.30.1180.10">
    <property type="match status" value="1"/>
</dbReference>
<accession>A0A934KJH1</accession>
<dbReference type="InterPro" id="IPR050270">
    <property type="entry name" value="DegV_domain_contain"/>
</dbReference>
<dbReference type="InterPro" id="IPR003797">
    <property type="entry name" value="DegV"/>
</dbReference>
<organism evidence="2 3">
    <name type="scientific">Candidatus Amunia macphersoniae</name>
    <dbReference type="NCBI Taxonomy" id="3127014"/>
    <lineage>
        <taxon>Bacteria</taxon>
        <taxon>Bacillati</taxon>
        <taxon>Candidatus Dormiibacterota</taxon>
        <taxon>Candidatus Dormibacteria</taxon>
        <taxon>Candidatus Aeolococcales</taxon>
        <taxon>Candidatus Aeolococcaceae</taxon>
        <taxon>Candidatus Amunia</taxon>
    </lineage>
</organism>
<dbReference type="PANTHER" id="PTHR33434:SF2">
    <property type="entry name" value="FATTY ACID-BINDING PROTEIN TM_1468"/>
    <property type="match status" value="1"/>
</dbReference>
<dbReference type="Pfam" id="PF02645">
    <property type="entry name" value="DegV"/>
    <property type="match status" value="1"/>
</dbReference>
<dbReference type="InterPro" id="IPR043168">
    <property type="entry name" value="DegV_C"/>
</dbReference>
<dbReference type="Gene3D" id="3.40.50.10170">
    <property type="match status" value="1"/>
</dbReference>
<reference evidence="2 3" key="1">
    <citation type="submission" date="2020-10" db="EMBL/GenBank/DDBJ databases">
        <title>Ca. Dormibacterota MAGs.</title>
        <authorList>
            <person name="Montgomery K."/>
        </authorList>
    </citation>
    <scope>NUCLEOTIDE SEQUENCE [LARGE SCALE GENOMIC DNA]</scope>
    <source>
        <strain evidence="2">Mitchell_Peninsula_5</strain>
    </source>
</reference>
<dbReference type="AlphaFoldDB" id="A0A934KJH1"/>
<evidence type="ECO:0000313" key="2">
    <source>
        <dbReference type="EMBL" id="MBJ7608892.1"/>
    </source>
</evidence>
<dbReference type="EMBL" id="JAEKNN010000026">
    <property type="protein sequence ID" value="MBJ7608892.1"/>
    <property type="molecule type" value="Genomic_DNA"/>
</dbReference>
<comment type="caution">
    <text evidence="2">The sequence shown here is derived from an EMBL/GenBank/DDBJ whole genome shotgun (WGS) entry which is preliminary data.</text>
</comment>
<dbReference type="PROSITE" id="PS51482">
    <property type="entry name" value="DEGV"/>
    <property type="match status" value="1"/>
</dbReference>
<keyword evidence="1" id="KW-0446">Lipid-binding</keyword>